<evidence type="ECO:0000256" key="5">
    <source>
        <dbReference type="ARBA" id="ARBA00022917"/>
    </source>
</evidence>
<feature type="domain" description="Formyl transferase N-terminal" evidence="6">
    <location>
        <begin position="52"/>
        <end position="236"/>
    </location>
</feature>
<dbReference type="eggNOG" id="KOG3082">
    <property type="taxonomic scope" value="Eukaryota"/>
</dbReference>
<dbReference type="NCBIfam" id="TIGR00460">
    <property type="entry name" value="fmt"/>
    <property type="match status" value="1"/>
</dbReference>
<dbReference type="InParanoid" id="A0A0L0HJN3"/>
<dbReference type="GeneID" id="27687604"/>
<keyword evidence="5" id="KW-0648">Protein biosynthesis</keyword>
<dbReference type="OrthoDB" id="10268103at2759"/>
<dbReference type="InterPro" id="IPR036477">
    <property type="entry name" value="Formyl_transf_N_sf"/>
</dbReference>
<evidence type="ECO:0000256" key="2">
    <source>
        <dbReference type="ARBA" id="ARBA00012261"/>
    </source>
</evidence>
<evidence type="ECO:0000256" key="4">
    <source>
        <dbReference type="ARBA" id="ARBA00022679"/>
    </source>
</evidence>
<dbReference type="RefSeq" id="XP_016609083.1">
    <property type="nucleotide sequence ID" value="XM_016752383.1"/>
</dbReference>
<protein>
    <recommendedName>
        <fullName evidence="3">Methionyl-tRNA formyltransferase, mitochondrial</fullName>
        <ecNumber evidence="2">2.1.2.9</ecNumber>
    </recommendedName>
</protein>
<dbReference type="InterPro" id="IPR011034">
    <property type="entry name" value="Formyl_transferase-like_C_sf"/>
</dbReference>
<feature type="domain" description="Formyl transferase C-terminal" evidence="7">
    <location>
        <begin position="260"/>
        <end position="366"/>
    </location>
</feature>
<dbReference type="Pfam" id="PF00551">
    <property type="entry name" value="Formyl_trans_N"/>
    <property type="match status" value="1"/>
</dbReference>
<dbReference type="FunCoup" id="A0A0L0HJN3">
    <property type="interactions" value="225"/>
</dbReference>
<proteinExistence type="inferred from homology"/>
<evidence type="ECO:0000256" key="1">
    <source>
        <dbReference type="ARBA" id="ARBA00010699"/>
    </source>
</evidence>
<keyword evidence="4 8" id="KW-0808">Transferase</keyword>
<comment type="similarity">
    <text evidence="1">Belongs to the Fmt family.</text>
</comment>
<accession>A0A0L0HJN3</accession>
<dbReference type="VEuPathDB" id="FungiDB:SPPG_04137"/>
<dbReference type="STRING" id="645134.A0A0L0HJN3"/>
<gene>
    <name evidence="8" type="ORF">SPPG_04137</name>
</gene>
<keyword evidence="9" id="KW-1185">Reference proteome</keyword>
<dbReference type="EMBL" id="KQ257455">
    <property type="protein sequence ID" value="KND01044.1"/>
    <property type="molecule type" value="Genomic_DNA"/>
</dbReference>
<dbReference type="GO" id="GO:0004479">
    <property type="term" value="F:methionyl-tRNA formyltransferase activity"/>
    <property type="evidence" value="ECO:0007669"/>
    <property type="project" value="UniProtKB-EC"/>
</dbReference>
<dbReference type="SUPFAM" id="SSF50486">
    <property type="entry name" value="FMT C-terminal domain-like"/>
    <property type="match status" value="1"/>
</dbReference>
<dbReference type="Proteomes" id="UP000053201">
    <property type="component" value="Unassembled WGS sequence"/>
</dbReference>
<dbReference type="OMA" id="GASPIHE"/>
<dbReference type="Gene3D" id="3.40.50.12230">
    <property type="match status" value="1"/>
</dbReference>
<dbReference type="InterPro" id="IPR041711">
    <property type="entry name" value="Met-tRNA-FMT_N"/>
</dbReference>
<dbReference type="CDD" id="cd08646">
    <property type="entry name" value="FMT_core_Met-tRNA-FMT_N"/>
    <property type="match status" value="1"/>
</dbReference>
<dbReference type="InterPro" id="IPR044135">
    <property type="entry name" value="Met-tRNA-FMT_C"/>
</dbReference>
<dbReference type="InterPro" id="IPR005794">
    <property type="entry name" value="Fmt"/>
</dbReference>
<dbReference type="CDD" id="cd08704">
    <property type="entry name" value="Met_tRNA_FMT_C"/>
    <property type="match status" value="1"/>
</dbReference>
<evidence type="ECO:0000259" key="6">
    <source>
        <dbReference type="Pfam" id="PF00551"/>
    </source>
</evidence>
<organism evidence="8 9">
    <name type="scientific">Spizellomyces punctatus (strain DAOM BR117)</name>
    <dbReference type="NCBI Taxonomy" id="645134"/>
    <lineage>
        <taxon>Eukaryota</taxon>
        <taxon>Fungi</taxon>
        <taxon>Fungi incertae sedis</taxon>
        <taxon>Chytridiomycota</taxon>
        <taxon>Chytridiomycota incertae sedis</taxon>
        <taxon>Chytridiomycetes</taxon>
        <taxon>Spizellomycetales</taxon>
        <taxon>Spizellomycetaceae</taxon>
        <taxon>Spizellomyces</taxon>
    </lineage>
</organism>
<evidence type="ECO:0000313" key="8">
    <source>
        <dbReference type="EMBL" id="KND01044.1"/>
    </source>
</evidence>
<dbReference type="SUPFAM" id="SSF53328">
    <property type="entry name" value="Formyltransferase"/>
    <property type="match status" value="1"/>
</dbReference>
<name>A0A0L0HJN3_SPIPD</name>
<dbReference type="PANTHER" id="PTHR11138:SF5">
    <property type="entry name" value="METHIONYL-TRNA FORMYLTRANSFERASE, MITOCHONDRIAL"/>
    <property type="match status" value="1"/>
</dbReference>
<dbReference type="InterPro" id="IPR002376">
    <property type="entry name" value="Formyl_transf_N"/>
</dbReference>
<sequence>MTTCLIHVFEATMVILQRSCAPTCFPLRCSTPLGSILCRGFHVSHQWNRPYNILFFGSDEFSIASLRKLREEQVLNPGSIISHIEVVTPPDNPRNKKAEVPLKEFAVKEGLTVHSAPPKTLKDWTIPNPSYPAPFDLAVVVSFGYFLPRRVIGAFPSGAFNIHPSLLPRYRGAAPIQYTILNDDKETGVSIIELDPQRFDVGGILKQTRIEVPPKVFFKDLHDALAEVGAKDMLETIRELDKCQAQAIAQNDGEATHAPKIPKAMGVVDWQLPRERIYRLHRAIGYRIPLHTTFRGRRVQLLALDDPDSATGPGKKTPNDLPPGALAFDDEYHTLFIKCSDGWLACSKLKVEGKRALGIRDFVNGYQLADAAREFFK</sequence>
<dbReference type="GO" id="GO:0005739">
    <property type="term" value="C:mitochondrion"/>
    <property type="evidence" value="ECO:0007669"/>
    <property type="project" value="TreeGrafter"/>
</dbReference>
<dbReference type="PANTHER" id="PTHR11138">
    <property type="entry name" value="METHIONYL-TRNA FORMYLTRANSFERASE"/>
    <property type="match status" value="1"/>
</dbReference>
<evidence type="ECO:0000259" key="7">
    <source>
        <dbReference type="Pfam" id="PF02911"/>
    </source>
</evidence>
<dbReference type="Pfam" id="PF02911">
    <property type="entry name" value="Formyl_trans_C"/>
    <property type="match status" value="1"/>
</dbReference>
<dbReference type="EC" id="2.1.2.9" evidence="2"/>
<dbReference type="InterPro" id="IPR005793">
    <property type="entry name" value="Formyl_trans_C"/>
</dbReference>
<dbReference type="AlphaFoldDB" id="A0A0L0HJN3"/>
<evidence type="ECO:0000313" key="9">
    <source>
        <dbReference type="Proteomes" id="UP000053201"/>
    </source>
</evidence>
<feature type="non-terminal residue" evidence="8">
    <location>
        <position position="1"/>
    </location>
</feature>
<evidence type="ECO:0000256" key="3">
    <source>
        <dbReference type="ARBA" id="ARBA00014185"/>
    </source>
</evidence>
<reference evidence="8 9" key="1">
    <citation type="submission" date="2009-08" db="EMBL/GenBank/DDBJ databases">
        <title>The Genome Sequence of Spizellomyces punctatus strain DAOM BR117.</title>
        <authorList>
            <consortium name="The Broad Institute Genome Sequencing Platform"/>
            <person name="Russ C."/>
            <person name="Cuomo C."/>
            <person name="Shea T."/>
            <person name="Young S.K."/>
            <person name="Zeng Q."/>
            <person name="Koehrsen M."/>
            <person name="Haas B."/>
            <person name="Borodovsky M."/>
            <person name="Guigo R."/>
            <person name="Alvarado L."/>
            <person name="Berlin A."/>
            <person name="Bochicchio J."/>
            <person name="Borenstein D."/>
            <person name="Chapman S."/>
            <person name="Chen Z."/>
            <person name="Engels R."/>
            <person name="Freedman E."/>
            <person name="Gellesch M."/>
            <person name="Goldberg J."/>
            <person name="Griggs A."/>
            <person name="Gujja S."/>
            <person name="Heiman D."/>
            <person name="Hepburn T."/>
            <person name="Howarth C."/>
            <person name="Jen D."/>
            <person name="Larson L."/>
            <person name="Lewis B."/>
            <person name="Mehta T."/>
            <person name="Park D."/>
            <person name="Pearson M."/>
            <person name="Roberts A."/>
            <person name="Saif S."/>
            <person name="Shenoy N."/>
            <person name="Sisk P."/>
            <person name="Stolte C."/>
            <person name="Sykes S."/>
            <person name="Thomson T."/>
            <person name="Walk T."/>
            <person name="White J."/>
            <person name="Yandava C."/>
            <person name="Burger G."/>
            <person name="Gray M.W."/>
            <person name="Holland P.W.H."/>
            <person name="King N."/>
            <person name="Lang F.B.F."/>
            <person name="Roger A.J."/>
            <person name="Ruiz-Trillo I."/>
            <person name="Lander E."/>
            <person name="Nusbaum C."/>
        </authorList>
    </citation>
    <scope>NUCLEOTIDE SEQUENCE [LARGE SCALE GENOMIC DNA]</scope>
    <source>
        <strain evidence="8 9">DAOM BR117</strain>
    </source>
</reference>